<protein>
    <submittedName>
        <fullName evidence="4">Peptidase M23</fullName>
    </submittedName>
</protein>
<dbReference type="Pfam" id="PF01551">
    <property type="entry name" value="Peptidase_M23"/>
    <property type="match status" value="1"/>
</dbReference>
<dbReference type="Proteomes" id="UP000006048">
    <property type="component" value="Chromosome"/>
</dbReference>
<reference evidence="4 5" key="1">
    <citation type="submission" date="2012-06" db="EMBL/GenBank/DDBJ databases">
        <title>The complete chromosome of genome of Turneriella parva DSM 21527.</title>
        <authorList>
            <consortium name="US DOE Joint Genome Institute (JGI-PGF)"/>
            <person name="Lucas S."/>
            <person name="Han J."/>
            <person name="Lapidus A."/>
            <person name="Bruce D."/>
            <person name="Goodwin L."/>
            <person name="Pitluck S."/>
            <person name="Peters L."/>
            <person name="Kyrpides N."/>
            <person name="Mavromatis K."/>
            <person name="Ivanova N."/>
            <person name="Mikhailova N."/>
            <person name="Chertkov O."/>
            <person name="Detter J.C."/>
            <person name="Tapia R."/>
            <person name="Han C."/>
            <person name="Land M."/>
            <person name="Hauser L."/>
            <person name="Markowitz V."/>
            <person name="Cheng J.-F."/>
            <person name="Hugenholtz P."/>
            <person name="Woyke T."/>
            <person name="Wu D."/>
            <person name="Gronow S."/>
            <person name="Wellnitz S."/>
            <person name="Brambilla E."/>
            <person name="Klenk H.-P."/>
            <person name="Eisen J.A."/>
        </authorList>
    </citation>
    <scope>NUCLEOTIDE SEQUENCE [LARGE SCALE GENOMIC DNA]</scope>
    <source>
        <strain evidence="5">ATCC BAA-1111 / DSM 21527 / NCTC 11395 / H</strain>
    </source>
</reference>
<proteinExistence type="predicted"/>
<dbReference type="OrthoDB" id="305469at2"/>
<accession>I4B1D7</accession>
<evidence type="ECO:0000256" key="2">
    <source>
        <dbReference type="SAM" id="Phobius"/>
    </source>
</evidence>
<dbReference type="HOGENOM" id="CLU_743535_0_0_12"/>
<gene>
    <name evidence="4" type="ordered locus">Turpa_0438</name>
</gene>
<dbReference type="Gene3D" id="3.10.350.10">
    <property type="entry name" value="LysM domain"/>
    <property type="match status" value="2"/>
</dbReference>
<dbReference type="RefSeq" id="WP_014801614.1">
    <property type="nucleotide sequence ID" value="NC_018020.1"/>
</dbReference>
<dbReference type="SMART" id="SM00257">
    <property type="entry name" value="LysM"/>
    <property type="match status" value="2"/>
</dbReference>
<evidence type="ECO:0000259" key="3">
    <source>
        <dbReference type="PROSITE" id="PS51782"/>
    </source>
</evidence>
<dbReference type="PROSITE" id="PS51782">
    <property type="entry name" value="LYSM"/>
    <property type="match status" value="1"/>
</dbReference>
<keyword evidence="1" id="KW-0732">Signal</keyword>
<dbReference type="CDD" id="cd00118">
    <property type="entry name" value="LysM"/>
    <property type="match status" value="1"/>
</dbReference>
<evidence type="ECO:0000256" key="1">
    <source>
        <dbReference type="ARBA" id="ARBA00022729"/>
    </source>
</evidence>
<organism evidence="4 5">
    <name type="scientific">Turneriella parva (strain ATCC BAA-1111 / DSM 21527 / NCTC 11395 / H)</name>
    <name type="common">Leptospira parva</name>
    <dbReference type="NCBI Taxonomy" id="869212"/>
    <lineage>
        <taxon>Bacteria</taxon>
        <taxon>Pseudomonadati</taxon>
        <taxon>Spirochaetota</taxon>
        <taxon>Spirochaetia</taxon>
        <taxon>Leptospirales</taxon>
        <taxon>Leptospiraceae</taxon>
        <taxon>Turneriella</taxon>
    </lineage>
</organism>
<dbReference type="PANTHER" id="PTHR21666">
    <property type="entry name" value="PEPTIDASE-RELATED"/>
    <property type="match status" value="1"/>
</dbReference>
<feature type="transmembrane region" description="Helical" evidence="2">
    <location>
        <begin position="81"/>
        <end position="101"/>
    </location>
</feature>
<dbReference type="PATRIC" id="fig|869212.3.peg.412"/>
<evidence type="ECO:0000313" key="4">
    <source>
        <dbReference type="EMBL" id="AFM11094.1"/>
    </source>
</evidence>
<keyword evidence="5" id="KW-1185">Reference proteome</keyword>
<dbReference type="PANTHER" id="PTHR21666:SF289">
    <property type="entry name" value="L-ALA--D-GLU ENDOPEPTIDASE"/>
    <property type="match status" value="1"/>
</dbReference>
<keyword evidence="2" id="KW-1133">Transmembrane helix</keyword>
<dbReference type="InterPro" id="IPR050570">
    <property type="entry name" value="Cell_wall_metabolism_enzyme"/>
</dbReference>
<dbReference type="EMBL" id="CP002959">
    <property type="protein sequence ID" value="AFM11094.1"/>
    <property type="molecule type" value="Genomic_DNA"/>
</dbReference>
<dbReference type="Gene3D" id="2.70.70.10">
    <property type="entry name" value="Glucose Permease (Domain IIA)"/>
    <property type="match status" value="1"/>
</dbReference>
<dbReference type="InterPro" id="IPR011055">
    <property type="entry name" value="Dup_hybrid_motif"/>
</dbReference>
<sequence>MPSEKPRKRADKDFFVLNVKPTAAASAATVLPAQQAKPAIAGMRINLGFAEIAYQGKGQFLYFYKRRGTLKSGALHIDRKAMVWLLLAVTCLSVSLSFGLWKKRQNAVKLAFSDAKTGVGGVGRLESGKVISEASDITGEIAQFEGDEKIKDQLMGVLEEREQVDKAGEKGAQKVQKLQYKVKPGDTLKSVAKKYKVKPESISGSSRLNEFQEISVGQTLSIPTRDGFYYIVKKNERLANILQAHKVPLDKFMTENEHVNIDLLDIGEEIFLPGAKPIRHAEGWLIPVSSRVITSGYGYRRWPRSAFHKGLDLKAFYVPVRAAKSGTITYSGWLGGYGNAIIVQHDETYKTLYAHLSRRHVAVGQRVRRGQVLGRTGDTGYSFGPHLHFEISKNGENVNPVKFLKGLRGRSKKH</sequence>
<dbReference type="Pfam" id="PF01476">
    <property type="entry name" value="LysM"/>
    <property type="match status" value="2"/>
</dbReference>
<dbReference type="InterPro" id="IPR036779">
    <property type="entry name" value="LysM_dom_sf"/>
</dbReference>
<dbReference type="GO" id="GO:0004222">
    <property type="term" value="F:metalloendopeptidase activity"/>
    <property type="evidence" value="ECO:0007669"/>
    <property type="project" value="TreeGrafter"/>
</dbReference>
<dbReference type="InterPro" id="IPR018392">
    <property type="entry name" value="LysM"/>
</dbReference>
<name>I4B1D7_TURPD</name>
<dbReference type="SUPFAM" id="SSF51261">
    <property type="entry name" value="Duplicated hybrid motif"/>
    <property type="match status" value="1"/>
</dbReference>
<keyword evidence="2" id="KW-0472">Membrane</keyword>
<dbReference type="AlphaFoldDB" id="I4B1D7"/>
<evidence type="ECO:0000313" key="5">
    <source>
        <dbReference type="Proteomes" id="UP000006048"/>
    </source>
</evidence>
<dbReference type="InterPro" id="IPR016047">
    <property type="entry name" value="M23ase_b-sheet_dom"/>
</dbReference>
<keyword evidence="2" id="KW-0812">Transmembrane</keyword>
<dbReference type="STRING" id="869212.Turpa_0438"/>
<feature type="domain" description="LysM" evidence="3">
    <location>
        <begin position="178"/>
        <end position="222"/>
    </location>
</feature>
<dbReference type="KEGG" id="tpx:Turpa_0438"/>
<dbReference type="CDD" id="cd12797">
    <property type="entry name" value="M23_peptidase"/>
    <property type="match status" value="1"/>
</dbReference>
<dbReference type="MEROPS" id="M23.009"/>